<dbReference type="PIRSF" id="PIRSF020419">
    <property type="entry name" value="Fe_uptake_reg_CjrA_prd"/>
    <property type="match status" value="1"/>
</dbReference>
<dbReference type="Gene3D" id="1.10.8.760">
    <property type="entry name" value="Haem-binding uptake, Tiki superfamily, ChaN, domain 2"/>
    <property type="match status" value="1"/>
</dbReference>
<evidence type="ECO:0000259" key="1">
    <source>
        <dbReference type="Pfam" id="PF04187"/>
    </source>
</evidence>
<proteinExistence type="predicted"/>
<dbReference type="Pfam" id="PF04187">
    <property type="entry name" value="Cofac_haem_bdg"/>
    <property type="match status" value="1"/>
</dbReference>
<feature type="non-terminal residue" evidence="2">
    <location>
        <position position="1"/>
    </location>
</feature>
<dbReference type="InterPro" id="IPR007314">
    <property type="entry name" value="Cofac_haem-bd_dom"/>
</dbReference>
<evidence type="ECO:0000313" key="2">
    <source>
        <dbReference type="EMBL" id="SUZ55427.1"/>
    </source>
</evidence>
<feature type="domain" description="Haem-binding uptake Tiki superfamily ChaN" evidence="1">
    <location>
        <begin position="33"/>
        <end position="227"/>
    </location>
</feature>
<dbReference type="SUPFAM" id="SSF159501">
    <property type="entry name" value="EreA/ChaN-like"/>
    <property type="match status" value="1"/>
</dbReference>
<accession>A0A381NLN3</accession>
<dbReference type="Gene3D" id="3.40.50.11550">
    <property type="match status" value="1"/>
</dbReference>
<dbReference type="InterPro" id="IPR016773">
    <property type="entry name" value="Fe3_uptake_reg_CjrA_prd"/>
</dbReference>
<dbReference type="EMBL" id="UINC01000444">
    <property type="protein sequence ID" value="SUZ55427.1"/>
    <property type="molecule type" value="Genomic_DNA"/>
</dbReference>
<dbReference type="CDD" id="cd14727">
    <property type="entry name" value="ChanN-like"/>
    <property type="match status" value="1"/>
</dbReference>
<reference evidence="2" key="1">
    <citation type="submission" date="2018-05" db="EMBL/GenBank/DDBJ databases">
        <authorList>
            <person name="Lanie J.A."/>
            <person name="Ng W.-L."/>
            <person name="Kazmierczak K.M."/>
            <person name="Andrzejewski T.M."/>
            <person name="Davidsen T.M."/>
            <person name="Wayne K.J."/>
            <person name="Tettelin H."/>
            <person name="Glass J.I."/>
            <person name="Rusch D."/>
            <person name="Podicherti R."/>
            <person name="Tsui H.-C.T."/>
            <person name="Winkler M.E."/>
        </authorList>
    </citation>
    <scope>NUCLEOTIDE SEQUENCE</scope>
</reference>
<name>A0A381NLN3_9ZZZZ</name>
<gene>
    <name evidence="2" type="ORF">METZ01_LOCUS8281</name>
</gene>
<protein>
    <recommendedName>
        <fullName evidence="1">Haem-binding uptake Tiki superfamily ChaN domain-containing protein</fullName>
    </recommendedName>
</protein>
<organism evidence="2">
    <name type="scientific">marine metagenome</name>
    <dbReference type="NCBI Taxonomy" id="408172"/>
    <lineage>
        <taxon>unclassified sequences</taxon>
        <taxon>metagenomes</taxon>
        <taxon>ecological metagenomes</taxon>
    </lineage>
</organism>
<dbReference type="AlphaFoldDB" id="A0A381NLN3"/>
<sequence>VQEWESPLYANNPLVGRIWHGTSEQFVEIQHLVNAIESASYLLLGEKHDNPDHHLLQLMVLNHVIEQMRVSNVSFEMMDSDDQAALDQISQHNLTTLEDLKAYLGWDEEGWNWEFYGPLVLTLAQAKIPLAAANITDATMSRVYGEETSSERVSILDEIGLQQLYVDIDESHCGLLPESQFPAMVRVQQARDYNMANNMAIPELEKLSVLVAGNYHVRRDVGVPNYLLARESHLRREDIVVLSFMEVEQGEDDPASYLQEPKTRPAFDYVWFTPAISNEDYCASLK</sequence>